<dbReference type="AlphaFoldDB" id="A0A075LFL0"/>
<dbReference type="PANTHER" id="PTHR38600:SF2">
    <property type="entry name" value="SLL0088 PROTEIN"/>
    <property type="match status" value="1"/>
</dbReference>
<dbReference type="EMBL" id="CP008876">
    <property type="protein sequence ID" value="AIF65475.1"/>
    <property type="molecule type" value="Genomic_DNA"/>
</dbReference>
<accession>A0A075LFL0</accession>
<dbReference type="InterPro" id="IPR036390">
    <property type="entry name" value="WH_DNA-bd_sf"/>
</dbReference>
<dbReference type="PANTHER" id="PTHR38600">
    <property type="entry name" value="TRANSCRIPTIONAL REGULATORY PROTEIN"/>
    <property type="match status" value="1"/>
</dbReference>
<evidence type="ECO:0000313" key="3">
    <source>
        <dbReference type="EMBL" id="AIF65475.1"/>
    </source>
</evidence>
<evidence type="ECO:0000313" key="4">
    <source>
        <dbReference type="Proteomes" id="UP000027980"/>
    </source>
</evidence>
<dbReference type="GO" id="GO:0003700">
    <property type="term" value="F:DNA-binding transcription factor activity"/>
    <property type="evidence" value="ECO:0007669"/>
    <property type="project" value="InterPro"/>
</dbReference>
<protein>
    <submittedName>
        <fullName evidence="3">ArsR family transcriptional regulator</fullName>
    </submittedName>
</protein>
<dbReference type="InterPro" id="IPR011991">
    <property type="entry name" value="ArsR-like_HTH"/>
</dbReference>
<dbReference type="HOGENOM" id="CLU_114835_0_0_9"/>
<dbReference type="GeneID" id="34222380"/>
<dbReference type="InterPro" id="IPR036388">
    <property type="entry name" value="WH-like_DNA-bd_sf"/>
</dbReference>
<dbReference type="CDD" id="cd00090">
    <property type="entry name" value="HTH_ARSR"/>
    <property type="match status" value="1"/>
</dbReference>
<organism evidence="3 4">
    <name type="scientific">Terribacillus saccharophilus</name>
    <dbReference type="NCBI Taxonomy" id="361277"/>
    <lineage>
        <taxon>Bacteria</taxon>
        <taxon>Bacillati</taxon>
        <taxon>Bacillota</taxon>
        <taxon>Bacilli</taxon>
        <taxon>Bacillales</taxon>
        <taxon>Bacillaceae</taxon>
        <taxon>Terribacillus</taxon>
    </lineage>
</organism>
<dbReference type="Proteomes" id="UP000027980">
    <property type="component" value="Chromosome"/>
</dbReference>
<gene>
    <name evidence="3" type="ORF">GZ22_01565</name>
</gene>
<feature type="domain" description="HTH arsR-type" evidence="2">
    <location>
        <begin position="18"/>
        <end position="63"/>
    </location>
</feature>
<dbReference type="KEGG" id="tap:GZ22_01565"/>
<evidence type="ECO:0000259" key="2">
    <source>
        <dbReference type="Pfam" id="PF01022"/>
    </source>
</evidence>
<evidence type="ECO:0000256" key="1">
    <source>
        <dbReference type="ARBA" id="ARBA00023125"/>
    </source>
</evidence>
<keyword evidence="1" id="KW-0238">DNA-binding</keyword>
<reference evidence="3 4" key="1">
    <citation type="submission" date="2014-07" db="EMBL/GenBank/DDBJ databases">
        <title>Complete genome sequence of a moderately halophilic bacterium Terribacillus aidingensis MP602, isolated from Cryptomeria fortunei in Tianmu mountain in China.</title>
        <authorList>
            <person name="Wang Y."/>
            <person name="Lu P."/>
            <person name="Zhang L."/>
        </authorList>
    </citation>
    <scope>NUCLEOTIDE SEQUENCE [LARGE SCALE GENOMIC DNA]</scope>
    <source>
        <strain evidence="3 4">MP602</strain>
    </source>
</reference>
<dbReference type="GO" id="GO:0003677">
    <property type="term" value="F:DNA binding"/>
    <property type="evidence" value="ECO:0007669"/>
    <property type="project" value="UniProtKB-KW"/>
</dbReference>
<proteinExistence type="predicted"/>
<dbReference type="Gene3D" id="1.10.10.10">
    <property type="entry name" value="Winged helix-like DNA-binding domain superfamily/Winged helix DNA-binding domain"/>
    <property type="match status" value="1"/>
</dbReference>
<dbReference type="InterPro" id="IPR001845">
    <property type="entry name" value="HTH_ArsR_DNA-bd_dom"/>
</dbReference>
<dbReference type="Pfam" id="PF01022">
    <property type="entry name" value="HTH_5"/>
    <property type="match status" value="1"/>
</dbReference>
<sequence length="206" mass="23405">MKQAMALTTFEQLKAISDPLRAEMIMKLVETSYTGQQLAVLLETSRPKIHYHLKELEKNSLIEVIRTEEKNGILQKFYRAAARGFFPSENLLPYAEELSESTRQLFVQMSHKTRSAILTAPESSFAKAAGSTDPKDWDAVGSIWEISATEADFKEFIQGFFGLMQKLRDKSEAAEDDPNGKLYHFSAYGFEIDTPSFDQVEMEEDD</sequence>
<dbReference type="SUPFAM" id="SSF46785">
    <property type="entry name" value="Winged helix' DNA-binding domain"/>
    <property type="match status" value="1"/>
</dbReference>
<name>A0A075LFL0_9BACI</name>
<dbReference type="RefSeq" id="WP_038558038.1">
    <property type="nucleotide sequence ID" value="NZ_CP008876.1"/>
</dbReference>